<dbReference type="PANTHER" id="PTHR20941">
    <property type="entry name" value="FOLATE SYNTHESIS PROTEINS"/>
    <property type="match status" value="1"/>
</dbReference>
<evidence type="ECO:0000256" key="2">
    <source>
        <dbReference type="ARBA" id="ARBA00001946"/>
    </source>
</evidence>
<dbReference type="PROSITE" id="PS50972">
    <property type="entry name" value="PTERIN_BINDING"/>
    <property type="match status" value="1"/>
</dbReference>
<gene>
    <name evidence="10" type="ORF">HMPREF1536_01455</name>
</gene>
<feature type="domain" description="Pterin-binding" evidence="9">
    <location>
        <begin position="37"/>
        <end position="290"/>
    </location>
</feature>
<dbReference type="GO" id="GO:0046654">
    <property type="term" value="P:tetrahydrofolate biosynthetic process"/>
    <property type="evidence" value="ECO:0007669"/>
    <property type="project" value="TreeGrafter"/>
</dbReference>
<dbReference type="SUPFAM" id="SSF51717">
    <property type="entry name" value="Dihydropteroate synthetase-like"/>
    <property type="match status" value="1"/>
</dbReference>
<comment type="cofactor">
    <cofactor evidence="2">
        <name>Mg(2+)</name>
        <dbReference type="ChEBI" id="CHEBI:18420"/>
    </cofactor>
</comment>
<dbReference type="PANTHER" id="PTHR20941:SF1">
    <property type="entry name" value="FOLIC ACID SYNTHESIS PROTEIN FOL1"/>
    <property type="match status" value="1"/>
</dbReference>
<dbReference type="CDD" id="cd00739">
    <property type="entry name" value="DHPS"/>
    <property type="match status" value="1"/>
</dbReference>
<dbReference type="NCBIfam" id="TIGR01496">
    <property type="entry name" value="DHPS"/>
    <property type="match status" value="1"/>
</dbReference>
<dbReference type="InterPro" id="IPR006390">
    <property type="entry name" value="DHP_synth_dom"/>
</dbReference>
<keyword evidence="6" id="KW-0479">Metal-binding</keyword>
<protein>
    <recommendedName>
        <fullName evidence="4">dihydropteroate synthase</fullName>
        <ecNumber evidence="4">2.5.1.15</ecNumber>
    </recommendedName>
</protein>
<evidence type="ECO:0000256" key="6">
    <source>
        <dbReference type="ARBA" id="ARBA00022723"/>
    </source>
</evidence>
<dbReference type="InterPro" id="IPR011005">
    <property type="entry name" value="Dihydropteroate_synth-like_sf"/>
</dbReference>
<keyword evidence="5" id="KW-0808">Transferase</keyword>
<organism evidence="10 11">
    <name type="scientific">Parabacteroides gordonii MS-1 = DSM 23371</name>
    <dbReference type="NCBI Taxonomy" id="1203610"/>
    <lineage>
        <taxon>Bacteria</taxon>
        <taxon>Pseudomonadati</taxon>
        <taxon>Bacteroidota</taxon>
        <taxon>Bacteroidia</taxon>
        <taxon>Bacteroidales</taxon>
        <taxon>Tannerellaceae</taxon>
        <taxon>Parabacteroides</taxon>
    </lineage>
</organism>
<dbReference type="Proteomes" id="UP000033035">
    <property type="component" value="Unassembled WGS sequence"/>
</dbReference>
<evidence type="ECO:0000256" key="7">
    <source>
        <dbReference type="ARBA" id="ARBA00022842"/>
    </source>
</evidence>
<evidence type="ECO:0000256" key="3">
    <source>
        <dbReference type="ARBA" id="ARBA00004763"/>
    </source>
</evidence>
<accession>A0A0F5JLD8</accession>
<dbReference type="EC" id="2.5.1.15" evidence="4"/>
<dbReference type="AlphaFoldDB" id="A0A0F5JLD8"/>
<comment type="caution">
    <text evidence="10">The sequence shown here is derived from an EMBL/GenBank/DDBJ whole genome shotgun (WGS) entry which is preliminary data.</text>
</comment>
<dbReference type="Gene3D" id="3.20.20.20">
    <property type="entry name" value="Dihydropteroate synthase-like"/>
    <property type="match status" value="1"/>
</dbReference>
<proteinExistence type="predicted"/>
<dbReference type="InterPro" id="IPR000489">
    <property type="entry name" value="Pterin-binding_dom"/>
</dbReference>
<comment type="pathway">
    <text evidence="3">Cofactor biosynthesis; tetrahydrofolate biosynthesis; 7,8-dihydrofolate from 2-amino-4-hydroxy-6-hydroxymethyl-7,8-dihydropteridine diphosphate and 4-aminobenzoate: step 1/2.</text>
</comment>
<reference evidence="10 11" key="1">
    <citation type="submission" date="2013-04" db="EMBL/GenBank/DDBJ databases">
        <title>The Genome Sequence of Parabacteroides gordonii DSM 23371.</title>
        <authorList>
            <consortium name="The Broad Institute Genomics Platform"/>
            <person name="Earl A."/>
            <person name="Ward D."/>
            <person name="Feldgarden M."/>
            <person name="Gevers D."/>
            <person name="Martens E."/>
            <person name="Sakamoto M."/>
            <person name="Benno Y."/>
            <person name="Suzuki N."/>
            <person name="Matsunaga N."/>
            <person name="Koshihara K."/>
            <person name="Seki M."/>
            <person name="Komiya H."/>
            <person name="Walker B."/>
            <person name="Young S."/>
            <person name="Zeng Q."/>
            <person name="Gargeya S."/>
            <person name="Fitzgerald M."/>
            <person name="Haas B."/>
            <person name="Abouelleil A."/>
            <person name="Allen A.W."/>
            <person name="Alvarado L."/>
            <person name="Arachchi H.M."/>
            <person name="Berlin A.M."/>
            <person name="Chapman S.B."/>
            <person name="Gainer-Dewar J."/>
            <person name="Goldberg J."/>
            <person name="Griggs A."/>
            <person name="Gujja S."/>
            <person name="Hansen M."/>
            <person name="Howarth C."/>
            <person name="Imamovic A."/>
            <person name="Ireland A."/>
            <person name="Larimer J."/>
            <person name="McCowan C."/>
            <person name="Murphy C."/>
            <person name="Pearson M."/>
            <person name="Poon T.W."/>
            <person name="Priest M."/>
            <person name="Roberts A."/>
            <person name="Saif S."/>
            <person name="Shea T."/>
            <person name="Sisk P."/>
            <person name="Sykes S."/>
            <person name="Wortman J."/>
            <person name="Nusbaum C."/>
            <person name="Birren B."/>
        </authorList>
    </citation>
    <scope>NUCLEOTIDE SEQUENCE [LARGE SCALE GENOMIC DNA]</scope>
    <source>
        <strain evidence="10 11">MS-1</strain>
    </source>
</reference>
<dbReference type="GO" id="GO:0004156">
    <property type="term" value="F:dihydropteroate synthase activity"/>
    <property type="evidence" value="ECO:0007669"/>
    <property type="project" value="UniProtKB-EC"/>
</dbReference>
<dbReference type="InterPro" id="IPR045031">
    <property type="entry name" value="DHP_synth-like"/>
</dbReference>
<dbReference type="GO" id="GO:0046656">
    <property type="term" value="P:folic acid biosynthetic process"/>
    <property type="evidence" value="ECO:0007669"/>
    <property type="project" value="UniProtKB-KW"/>
</dbReference>
<dbReference type="EMBL" id="AQHW01000009">
    <property type="protein sequence ID" value="KKB58578.1"/>
    <property type="molecule type" value="Genomic_DNA"/>
</dbReference>
<evidence type="ECO:0000313" key="10">
    <source>
        <dbReference type="EMBL" id="KKB58578.1"/>
    </source>
</evidence>
<keyword evidence="11" id="KW-1185">Reference proteome</keyword>
<name>A0A0F5JLD8_9BACT</name>
<dbReference type="GO" id="GO:0046872">
    <property type="term" value="F:metal ion binding"/>
    <property type="evidence" value="ECO:0007669"/>
    <property type="project" value="UniProtKB-KW"/>
</dbReference>
<dbReference type="PATRIC" id="fig|1203610.3.peg.1490"/>
<dbReference type="Pfam" id="PF00809">
    <property type="entry name" value="Pterin_bind"/>
    <property type="match status" value="1"/>
</dbReference>
<evidence type="ECO:0000256" key="1">
    <source>
        <dbReference type="ARBA" id="ARBA00000012"/>
    </source>
</evidence>
<dbReference type="HOGENOM" id="CLU_008023_0_2_10"/>
<evidence type="ECO:0000313" key="11">
    <source>
        <dbReference type="Proteomes" id="UP000033035"/>
    </source>
</evidence>
<comment type="catalytic activity">
    <reaction evidence="1">
        <text>(7,8-dihydropterin-6-yl)methyl diphosphate + 4-aminobenzoate = 7,8-dihydropteroate + diphosphate</text>
        <dbReference type="Rhea" id="RHEA:19949"/>
        <dbReference type="ChEBI" id="CHEBI:17836"/>
        <dbReference type="ChEBI" id="CHEBI:17839"/>
        <dbReference type="ChEBI" id="CHEBI:33019"/>
        <dbReference type="ChEBI" id="CHEBI:72950"/>
        <dbReference type="EC" id="2.5.1.15"/>
    </reaction>
</comment>
<evidence type="ECO:0000256" key="5">
    <source>
        <dbReference type="ARBA" id="ARBA00022679"/>
    </source>
</evidence>
<sequence length="305" mass="33779">MKNEYLSENRVSLPEIRIRMLDKTLNIRGTLLSLATPVVMGILNVTPDSFYADSRKQNEAAIDERIQAILSEGGRIIDIGGYSSRPDAAEVSPEEEMERLAFALKILNTHYPEAVVSVDTFRAGVARRCVEEYGVAMINDISGGELDAAMFSTVADLNVPYIMMHMRGTPQTMQQHTGYTDMMEEIMLYFAAKVRELRLLGVNDIILDPGFGFSKTVDQNYLLMNRLQEFGVFDLPLLVGISRKSMIYRFLGGTPADSLNGTTVLNTLALMNGADILRVHDVKAAVEAVKLVTKTVNCQLSTINS</sequence>
<evidence type="ECO:0000256" key="8">
    <source>
        <dbReference type="ARBA" id="ARBA00022909"/>
    </source>
</evidence>
<evidence type="ECO:0000256" key="4">
    <source>
        <dbReference type="ARBA" id="ARBA00012458"/>
    </source>
</evidence>
<keyword evidence="7" id="KW-0460">Magnesium</keyword>
<evidence type="ECO:0000259" key="9">
    <source>
        <dbReference type="PROSITE" id="PS50972"/>
    </source>
</evidence>
<keyword evidence="8" id="KW-0289">Folate biosynthesis</keyword>
<dbReference type="STRING" id="1203610.HMPREF1536_01455"/>
<dbReference type="GO" id="GO:0005829">
    <property type="term" value="C:cytosol"/>
    <property type="evidence" value="ECO:0007669"/>
    <property type="project" value="TreeGrafter"/>
</dbReference>